<keyword evidence="3" id="KW-0449">Lipoprotein</keyword>
<evidence type="ECO:0000256" key="2">
    <source>
        <dbReference type="ARBA" id="ARBA00022723"/>
    </source>
</evidence>
<sequence>MRIEENIANETSQTKSMGEGEEKKAEGGECANNGSEDEIVLKVDMHCEACAKKVSRVLRSFPDVGVDRKANTVAVKVGSEKTVEAGQLCERVEKKSGRKAQIICPLPKPQPPVQPQPRDDNQNQLDQARPVITVVLQVHMHCEACAQILRKRIRKINGIESVETDVGKDQVTVKGAIADPTTLVKQVYKRTRKHASIIVPNEDKKQDEAPDQNKKGGQDSETKKETHGHGSVNQEPQADYNKMAIMGEPINRYEYYWPTMYNYNVDYYNHNIVSYPPQVFSDENPNACSIM</sequence>
<evidence type="ECO:0000256" key="3">
    <source>
        <dbReference type="ARBA" id="ARBA00023289"/>
    </source>
</evidence>
<protein>
    <recommendedName>
        <fullName evidence="6">HMA domain-containing protein</fullName>
    </recommendedName>
</protein>
<feature type="compositionally biased region" description="Pro residues" evidence="5">
    <location>
        <begin position="106"/>
        <end position="115"/>
    </location>
</feature>
<dbReference type="CDD" id="cd00371">
    <property type="entry name" value="HMA"/>
    <property type="match status" value="2"/>
</dbReference>
<keyword evidence="2" id="KW-0479">Metal-binding</keyword>
<feature type="region of interest" description="Disordered" evidence="5">
    <location>
        <begin position="103"/>
        <end position="123"/>
    </location>
</feature>
<comment type="similarity">
    <text evidence="4">Belongs to the HIPP family.</text>
</comment>
<evidence type="ECO:0000256" key="1">
    <source>
        <dbReference type="ARBA" id="ARBA00022481"/>
    </source>
</evidence>
<reference evidence="7" key="2">
    <citation type="submission" date="2020-07" db="EMBL/GenBank/DDBJ databases">
        <authorList>
            <person name="Vera ALvarez R."/>
            <person name="Arias-Moreno D.M."/>
            <person name="Jimenez-Jacinto V."/>
            <person name="Jimenez-Bremont J.F."/>
            <person name="Swaminathan K."/>
            <person name="Moose S.P."/>
            <person name="Guerrero-Gonzalez M.L."/>
            <person name="Marino-Ramirez L."/>
            <person name="Landsman D."/>
            <person name="Rodriguez-Kessler M."/>
            <person name="Delgado-Sanchez P."/>
        </authorList>
    </citation>
    <scope>NUCLEOTIDE SEQUENCE</scope>
    <source>
        <tissue evidence="7">Cladode</tissue>
    </source>
</reference>
<feature type="compositionally biased region" description="Basic and acidic residues" evidence="5">
    <location>
        <begin position="18"/>
        <end position="27"/>
    </location>
</feature>
<evidence type="ECO:0000256" key="5">
    <source>
        <dbReference type="SAM" id="MobiDB-lite"/>
    </source>
</evidence>
<feature type="compositionally biased region" description="Basic and acidic residues" evidence="5">
    <location>
        <begin position="201"/>
        <end position="228"/>
    </location>
</feature>
<dbReference type="SUPFAM" id="SSF55008">
    <property type="entry name" value="HMA, heavy metal-associated domain"/>
    <property type="match status" value="2"/>
</dbReference>
<feature type="region of interest" description="Disordered" evidence="5">
    <location>
        <begin position="1"/>
        <end position="34"/>
    </location>
</feature>
<dbReference type="Gene3D" id="3.30.70.100">
    <property type="match status" value="2"/>
</dbReference>
<dbReference type="PROSITE" id="PS50846">
    <property type="entry name" value="HMA_2"/>
    <property type="match status" value="1"/>
</dbReference>
<dbReference type="InterPro" id="IPR006121">
    <property type="entry name" value="HMA_dom"/>
</dbReference>
<name>A0A7C8YSH4_OPUST</name>
<accession>A0A7C8YSH4</accession>
<evidence type="ECO:0000259" key="6">
    <source>
        <dbReference type="PROSITE" id="PS50846"/>
    </source>
</evidence>
<dbReference type="InterPro" id="IPR044577">
    <property type="entry name" value="HIPP4/7/8/17/18/19"/>
</dbReference>
<dbReference type="InterPro" id="IPR036163">
    <property type="entry name" value="HMA_dom_sf"/>
</dbReference>
<organism evidence="7">
    <name type="scientific">Opuntia streptacantha</name>
    <name type="common">Prickly pear cactus</name>
    <name type="synonym">Opuntia cardona</name>
    <dbReference type="NCBI Taxonomy" id="393608"/>
    <lineage>
        <taxon>Eukaryota</taxon>
        <taxon>Viridiplantae</taxon>
        <taxon>Streptophyta</taxon>
        <taxon>Embryophyta</taxon>
        <taxon>Tracheophyta</taxon>
        <taxon>Spermatophyta</taxon>
        <taxon>Magnoliopsida</taxon>
        <taxon>eudicotyledons</taxon>
        <taxon>Gunneridae</taxon>
        <taxon>Pentapetalae</taxon>
        <taxon>Caryophyllales</taxon>
        <taxon>Cactineae</taxon>
        <taxon>Cactaceae</taxon>
        <taxon>Opuntioideae</taxon>
        <taxon>Opuntia</taxon>
    </lineage>
</organism>
<proteinExistence type="inferred from homology"/>
<dbReference type="PANTHER" id="PTHR46195:SF10">
    <property type="entry name" value="HEAVY METAL-ASSOCIATED DOMAIN CONTAINING PROTEIN, EXPRESSED"/>
    <property type="match status" value="1"/>
</dbReference>
<dbReference type="AlphaFoldDB" id="A0A7C8YSH4"/>
<dbReference type="PANTHER" id="PTHR46195">
    <property type="entry name" value="HEAVY METAL-ASSOCIATED ISOPRENYLATED PLANT PROTEIN 7"/>
    <property type="match status" value="1"/>
</dbReference>
<keyword evidence="1" id="KW-0488">Methylation</keyword>
<feature type="region of interest" description="Disordered" evidence="5">
    <location>
        <begin position="195"/>
        <end position="239"/>
    </location>
</feature>
<reference evidence="7" key="1">
    <citation type="journal article" date="2013" name="J. Plant Res.">
        <title>Effect of fungi and light on seed germination of three Opuntia species from semiarid lands of central Mexico.</title>
        <authorList>
            <person name="Delgado-Sanchez P."/>
            <person name="Jimenez-Bremont J.F."/>
            <person name="Guerrero-Gonzalez Mde L."/>
            <person name="Flores J."/>
        </authorList>
    </citation>
    <scope>NUCLEOTIDE SEQUENCE</scope>
    <source>
        <tissue evidence="7">Cladode</tissue>
    </source>
</reference>
<feature type="domain" description="HMA" evidence="6">
    <location>
        <begin position="131"/>
        <end position="196"/>
    </location>
</feature>
<keyword evidence="3" id="KW-0636">Prenylation</keyword>
<dbReference type="Pfam" id="PF00403">
    <property type="entry name" value="HMA"/>
    <property type="match status" value="2"/>
</dbReference>
<evidence type="ECO:0000256" key="4">
    <source>
        <dbReference type="ARBA" id="ARBA00024045"/>
    </source>
</evidence>
<evidence type="ECO:0000313" key="7">
    <source>
        <dbReference type="EMBL" id="MBA4625055.1"/>
    </source>
</evidence>
<dbReference type="GO" id="GO:0046872">
    <property type="term" value="F:metal ion binding"/>
    <property type="evidence" value="ECO:0007669"/>
    <property type="project" value="UniProtKB-KW"/>
</dbReference>
<dbReference type="EMBL" id="GISG01050002">
    <property type="protein sequence ID" value="MBA4625055.1"/>
    <property type="molecule type" value="Transcribed_RNA"/>
</dbReference>